<reference evidence="1" key="1">
    <citation type="submission" date="2022-01" db="EMBL/GenBank/DDBJ databases">
        <title>Genome Sequence Resource for Two Populations of Ditylenchus destructor, the Migratory Endoparasitic Phytonematode.</title>
        <authorList>
            <person name="Zhang H."/>
            <person name="Lin R."/>
            <person name="Xie B."/>
        </authorList>
    </citation>
    <scope>NUCLEOTIDE SEQUENCE</scope>
    <source>
        <strain evidence="1">BazhouSP</strain>
    </source>
</reference>
<gene>
    <name evidence="1" type="ORF">DdX_21432</name>
</gene>
<dbReference type="AlphaFoldDB" id="A0AAD4MJ40"/>
<accession>A0AAD4MJ40</accession>
<dbReference type="Proteomes" id="UP001201812">
    <property type="component" value="Unassembled WGS sequence"/>
</dbReference>
<comment type="caution">
    <text evidence="1">The sequence shown here is derived from an EMBL/GenBank/DDBJ whole genome shotgun (WGS) entry which is preliminary data.</text>
</comment>
<evidence type="ECO:0000313" key="2">
    <source>
        <dbReference type="Proteomes" id="UP001201812"/>
    </source>
</evidence>
<proteinExistence type="predicted"/>
<organism evidence="1 2">
    <name type="scientific">Ditylenchus destructor</name>
    <dbReference type="NCBI Taxonomy" id="166010"/>
    <lineage>
        <taxon>Eukaryota</taxon>
        <taxon>Metazoa</taxon>
        <taxon>Ecdysozoa</taxon>
        <taxon>Nematoda</taxon>
        <taxon>Chromadorea</taxon>
        <taxon>Rhabditida</taxon>
        <taxon>Tylenchina</taxon>
        <taxon>Tylenchomorpha</taxon>
        <taxon>Sphaerularioidea</taxon>
        <taxon>Anguinidae</taxon>
        <taxon>Anguininae</taxon>
        <taxon>Ditylenchus</taxon>
    </lineage>
</organism>
<evidence type="ECO:0000313" key="1">
    <source>
        <dbReference type="EMBL" id="KAI1692112.1"/>
    </source>
</evidence>
<keyword evidence="2" id="KW-1185">Reference proteome</keyword>
<dbReference type="EMBL" id="JAKKPZ010000822">
    <property type="protein sequence ID" value="KAI1692112.1"/>
    <property type="molecule type" value="Genomic_DNA"/>
</dbReference>
<name>A0AAD4MJ40_9BILA</name>
<sequence length="313" mass="36261">MNGQRPFTRLYLSLLRDSLAFFNRLDLCHLLTVNHRFNHLIEKKFSAKPYLLLHWLHYADGRWRWIQTTGPPLPLPQDVLAQLPATKFVRFEIVRIDRSLTPKSLFSQIDFSSFIESVLWTFILRLLAFILPTPETRETFETKVMLPISHVWEGQRLRYNIDGDIFPTAGIARAISKAHDFWLTCNGILGLLDKLLAGNCSSAIIADNSPKLADMPWAEILDHLFEGSCKRILIFTPRPPNGEQLARYNQFLEEVKLRFHATDVPVSFYFVWVVREEWRLQGSEYRGHNPVINQDIEVNAAPKCYMVTCGDFA</sequence>
<protein>
    <submittedName>
        <fullName evidence="1">Uncharacterized protein</fullName>
    </submittedName>
</protein>